<keyword evidence="5" id="KW-0472">Membrane</keyword>
<evidence type="ECO:0000256" key="1">
    <source>
        <dbReference type="ARBA" id="ARBA00004370"/>
    </source>
</evidence>
<evidence type="ECO:0000256" key="2">
    <source>
        <dbReference type="ARBA" id="ARBA00023224"/>
    </source>
</evidence>
<evidence type="ECO:0000259" key="6">
    <source>
        <dbReference type="PROSITE" id="PS50111"/>
    </source>
</evidence>
<dbReference type="GO" id="GO:0007165">
    <property type="term" value="P:signal transduction"/>
    <property type="evidence" value="ECO:0007669"/>
    <property type="project" value="UniProtKB-KW"/>
</dbReference>
<dbReference type="InterPro" id="IPR024478">
    <property type="entry name" value="HlyB_4HB_MCP"/>
</dbReference>
<feature type="domain" description="HAMP" evidence="7">
    <location>
        <begin position="337"/>
        <end position="389"/>
    </location>
</feature>
<dbReference type="InterPro" id="IPR004089">
    <property type="entry name" value="MCPsignal_dom"/>
</dbReference>
<dbReference type="GO" id="GO:0006935">
    <property type="term" value="P:chemotaxis"/>
    <property type="evidence" value="ECO:0007669"/>
    <property type="project" value="UniProtKB-ARBA"/>
</dbReference>
<evidence type="ECO:0000313" key="8">
    <source>
        <dbReference type="EMBL" id="RUO40060.1"/>
    </source>
</evidence>
<keyword evidence="2 4" id="KW-0807">Transducer</keyword>
<dbReference type="Pfam" id="PF00672">
    <property type="entry name" value="HAMP"/>
    <property type="match status" value="1"/>
</dbReference>
<evidence type="ECO:0000256" key="5">
    <source>
        <dbReference type="SAM" id="Phobius"/>
    </source>
</evidence>
<keyword evidence="9" id="KW-1185">Reference proteome</keyword>
<dbReference type="EMBL" id="PIPQ01000004">
    <property type="protein sequence ID" value="RUO40060.1"/>
    <property type="molecule type" value="Genomic_DNA"/>
</dbReference>
<accession>A0A432X151</accession>
<dbReference type="Gene3D" id="1.10.287.950">
    <property type="entry name" value="Methyl-accepting chemotaxis protein"/>
    <property type="match status" value="1"/>
</dbReference>
<dbReference type="Pfam" id="PF00015">
    <property type="entry name" value="MCPsignal"/>
    <property type="match status" value="1"/>
</dbReference>
<organism evidence="8 9">
    <name type="scientific">Aliidiomarina taiwanensis</name>
    <dbReference type="NCBI Taxonomy" id="946228"/>
    <lineage>
        <taxon>Bacteria</taxon>
        <taxon>Pseudomonadati</taxon>
        <taxon>Pseudomonadota</taxon>
        <taxon>Gammaproteobacteria</taxon>
        <taxon>Alteromonadales</taxon>
        <taxon>Idiomarinaceae</taxon>
        <taxon>Aliidiomarina</taxon>
    </lineage>
</organism>
<dbReference type="GO" id="GO:0016020">
    <property type="term" value="C:membrane"/>
    <property type="evidence" value="ECO:0007669"/>
    <property type="project" value="UniProtKB-SubCell"/>
</dbReference>
<dbReference type="InterPro" id="IPR003660">
    <property type="entry name" value="HAMP_dom"/>
</dbReference>
<name>A0A432X151_9GAMM</name>
<dbReference type="SUPFAM" id="SSF58104">
    <property type="entry name" value="Methyl-accepting chemotaxis protein (MCP) signaling domain"/>
    <property type="match status" value="1"/>
</dbReference>
<feature type="transmembrane region" description="Helical" evidence="5">
    <location>
        <begin position="12"/>
        <end position="31"/>
    </location>
</feature>
<keyword evidence="5" id="KW-0812">Transmembrane</keyword>
<dbReference type="Pfam" id="PF12729">
    <property type="entry name" value="4HB_MCP_1"/>
    <property type="match status" value="1"/>
</dbReference>
<comment type="caution">
    <text evidence="8">The sequence shown here is derived from an EMBL/GenBank/DDBJ whole genome shotgun (WGS) entry which is preliminary data.</text>
</comment>
<dbReference type="RefSeq" id="WP_126757543.1">
    <property type="nucleotide sequence ID" value="NZ_PIPQ01000004.1"/>
</dbReference>
<evidence type="ECO:0000259" key="7">
    <source>
        <dbReference type="PROSITE" id="PS50885"/>
    </source>
</evidence>
<comment type="similarity">
    <text evidence="3">Belongs to the methyl-accepting chemotaxis (MCP) protein family.</text>
</comment>
<dbReference type="AlphaFoldDB" id="A0A432X151"/>
<dbReference type="SMART" id="SM00283">
    <property type="entry name" value="MA"/>
    <property type="match status" value="1"/>
</dbReference>
<dbReference type="CDD" id="cd06225">
    <property type="entry name" value="HAMP"/>
    <property type="match status" value="1"/>
</dbReference>
<evidence type="ECO:0000313" key="9">
    <source>
        <dbReference type="Proteomes" id="UP000286976"/>
    </source>
</evidence>
<dbReference type="PANTHER" id="PTHR32089:SF70">
    <property type="entry name" value="ENERGY TAXIS MODULATING METHYL ACCEPTING SENSORY TRANSDUCER"/>
    <property type="match status" value="1"/>
</dbReference>
<evidence type="ECO:0000256" key="4">
    <source>
        <dbReference type="PROSITE-ProRule" id="PRU00284"/>
    </source>
</evidence>
<sequence length="666" mass="72025">MRITVAMRIIGGFAIITALLFVISVSSFFGLRNVGASTDQVNEVAIPSLVGVGAIQAELLQISNIQLKSYHATTLDQVNAEQLAYDENLESLDADMERLADTLAASGQQTNIQDVINRAHNFTTDAANVISSQREFLTLGDQTQRRIRDVENYSDSAAMFILDLIDEPGISRELYNDAGLLETALNSFVTLGYDILNADDADRASIIRSEIEVAIETIDSRYQLVRGHAPTHPLLPDIAENIQEAKNALIGSPDALVEMVQRSLSLRTQSQAQITANEERMSRLLVDMSQLQSQVQGVAQTLRQDALASISRGTWINTLLTLVSVLLAIGISFVTVRAITAPLGRVNEILNTLASGDLSHKLDDSSNDEFGELASNTNKLIDNLRTLIEGIANRATQLATAAEQSSSVSASSMSAIQEQRSQVEQVAAATQEMTSTSSEVARAATDALREIQHSDEEASQVIVLAQENRKTIEGLAVEIKNAAEVINQLSENSSNIGGILDVIRGIADQTNLLALNAAIEAARAGEHGRGFAVVADEVRTLASRTQQSTEEIQSMIESLQTDSERAVSVMERGRQQAEMSVTQTEKQTSALDEITHSVHQASDSSTHIATAAEEQSATSREISEKLEEIVAIAERAESGALQTDEASDEVARLAAEMQESIRTFRL</sequence>
<dbReference type="OrthoDB" id="9781845at2"/>
<gene>
    <name evidence="8" type="ORF">CWE15_07895</name>
</gene>
<feature type="domain" description="Methyl-accepting transducer" evidence="6">
    <location>
        <begin position="394"/>
        <end position="630"/>
    </location>
</feature>
<evidence type="ECO:0000256" key="3">
    <source>
        <dbReference type="ARBA" id="ARBA00029447"/>
    </source>
</evidence>
<keyword evidence="5" id="KW-1133">Transmembrane helix</keyword>
<dbReference type="PROSITE" id="PS50885">
    <property type="entry name" value="HAMP"/>
    <property type="match status" value="1"/>
</dbReference>
<dbReference type="PANTHER" id="PTHR32089">
    <property type="entry name" value="METHYL-ACCEPTING CHEMOTAXIS PROTEIN MCPB"/>
    <property type="match status" value="1"/>
</dbReference>
<dbReference type="Proteomes" id="UP000286976">
    <property type="component" value="Unassembled WGS sequence"/>
</dbReference>
<proteinExistence type="inferred from homology"/>
<dbReference type="PROSITE" id="PS50111">
    <property type="entry name" value="CHEMOTAXIS_TRANSDUC_2"/>
    <property type="match status" value="1"/>
</dbReference>
<comment type="subcellular location">
    <subcellularLocation>
        <location evidence="1">Membrane</location>
    </subcellularLocation>
</comment>
<protein>
    <submittedName>
        <fullName evidence="8">Methyl-accepting chemotaxis protein</fullName>
    </submittedName>
</protein>
<reference evidence="8 9" key="1">
    <citation type="journal article" date="2011" name="Front. Microbiol.">
        <title>Genomic signatures of strain selection and enhancement in Bacillus atrophaeus var. globigii, a historical biowarfare simulant.</title>
        <authorList>
            <person name="Gibbons H.S."/>
            <person name="Broomall S.M."/>
            <person name="McNew L.A."/>
            <person name="Daligault H."/>
            <person name="Chapman C."/>
            <person name="Bruce D."/>
            <person name="Karavis M."/>
            <person name="Krepps M."/>
            <person name="McGregor P.A."/>
            <person name="Hong C."/>
            <person name="Park K.H."/>
            <person name="Akmal A."/>
            <person name="Feldman A."/>
            <person name="Lin J.S."/>
            <person name="Chang W.E."/>
            <person name="Higgs B.W."/>
            <person name="Demirev P."/>
            <person name="Lindquist J."/>
            <person name="Liem A."/>
            <person name="Fochler E."/>
            <person name="Read T.D."/>
            <person name="Tapia R."/>
            <person name="Johnson S."/>
            <person name="Bishop-Lilly K.A."/>
            <person name="Detter C."/>
            <person name="Han C."/>
            <person name="Sozhamannan S."/>
            <person name="Rosenzweig C.N."/>
            <person name="Skowronski E.W."/>
        </authorList>
    </citation>
    <scope>NUCLEOTIDE SEQUENCE [LARGE SCALE GENOMIC DNA]</scope>
    <source>
        <strain evidence="8 9">AIT1</strain>
    </source>
</reference>
<dbReference type="CDD" id="cd11386">
    <property type="entry name" value="MCP_signal"/>
    <property type="match status" value="1"/>
</dbReference>
<dbReference type="SMART" id="SM00304">
    <property type="entry name" value="HAMP"/>
    <property type="match status" value="1"/>
</dbReference>
<dbReference type="FunFam" id="1.10.287.950:FF:000001">
    <property type="entry name" value="Methyl-accepting chemotaxis sensory transducer"/>
    <property type="match status" value="1"/>
</dbReference>